<dbReference type="AlphaFoldDB" id="A0A2G8LN38"/>
<reference evidence="2 3" key="1">
    <citation type="journal article" date="2017" name="PLoS Biol.">
        <title>The sea cucumber genome provides insights into morphological evolution and visceral regeneration.</title>
        <authorList>
            <person name="Zhang X."/>
            <person name="Sun L."/>
            <person name="Yuan J."/>
            <person name="Sun Y."/>
            <person name="Gao Y."/>
            <person name="Zhang L."/>
            <person name="Li S."/>
            <person name="Dai H."/>
            <person name="Hamel J.F."/>
            <person name="Liu C."/>
            <person name="Yu Y."/>
            <person name="Liu S."/>
            <person name="Lin W."/>
            <person name="Guo K."/>
            <person name="Jin S."/>
            <person name="Xu P."/>
            <person name="Storey K.B."/>
            <person name="Huan P."/>
            <person name="Zhang T."/>
            <person name="Zhou Y."/>
            <person name="Zhang J."/>
            <person name="Lin C."/>
            <person name="Li X."/>
            <person name="Xing L."/>
            <person name="Huo D."/>
            <person name="Sun M."/>
            <person name="Wang L."/>
            <person name="Mercier A."/>
            <person name="Li F."/>
            <person name="Yang H."/>
            <person name="Xiang J."/>
        </authorList>
    </citation>
    <scope>NUCLEOTIDE SEQUENCE [LARGE SCALE GENOMIC DNA]</scope>
    <source>
        <strain evidence="2">Shaxun</strain>
        <tissue evidence="2">Muscle</tissue>
    </source>
</reference>
<protein>
    <submittedName>
        <fullName evidence="2">Uncharacterized protein</fullName>
    </submittedName>
</protein>
<organism evidence="2 3">
    <name type="scientific">Stichopus japonicus</name>
    <name type="common">Sea cucumber</name>
    <dbReference type="NCBI Taxonomy" id="307972"/>
    <lineage>
        <taxon>Eukaryota</taxon>
        <taxon>Metazoa</taxon>
        <taxon>Echinodermata</taxon>
        <taxon>Eleutherozoa</taxon>
        <taxon>Echinozoa</taxon>
        <taxon>Holothuroidea</taxon>
        <taxon>Aspidochirotacea</taxon>
        <taxon>Aspidochirotida</taxon>
        <taxon>Stichopodidae</taxon>
        <taxon>Apostichopus</taxon>
    </lineage>
</organism>
<evidence type="ECO:0000313" key="3">
    <source>
        <dbReference type="Proteomes" id="UP000230750"/>
    </source>
</evidence>
<keyword evidence="3" id="KW-1185">Reference proteome</keyword>
<dbReference type="Proteomes" id="UP000230750">
    <property type="component" value="Unassembled WGS sequence"/>
</dbReference>
<gene>
    <name evidence="2" type="ORF">BSL78_01373</name>
</gene>
<proteinExistence type="predicted"/>
<name>A0A2G8LN38_STIJA</name>
<evidence type="ECO:0000256" key="1">
    <source>
        <dbReference type="SAM" id="MobiDB-lite"/>
    </source>
</evidence>
<feature type="region of interest" description="Disordered" evidence="1">
    <location>
        <begin position="29"/>
        <end position="205"/>
    </location>
</feature>
<evidence type="ECO:0000313" key="2">
    <source>
        <dbReference type="EMBL" id="PIK61669.1"/>
    </source>
</evidence>
<feature type="compositionally biased region" description="Basic and acidic residues" evidence="1">
    <location>
        <begin position="128"/>
        <end position="146"/>
    </location>
</feature>
<comment type="caution">
    <text evidence="2">The sequence shown here is derived from an EMBL/GenBank/DDBJ whole genome shotgun (WGS) entry which is preliminary data.</text>
</comment>
<feature type="compositionally biased region" description="Acidic residues" evidence="1">
    <location>
        <begin position="102"/>
        <end position="121"/>
    </location>
</feature>
<sequence>MQVQILKSSDDDDVSATTYKELVTLDKQGRAKTKTSFAQRADGRHVAGNQSQEAVERGERLQQAAAYGPGKKSRCPTPASSEIADKSTIEQSDRSPTQRYMEEEEQEAKEEEEVEEKEEENTVANQEQGKDLARHSEEPVISRRGNDITSQEKPVRDWIGGDGSWQAGRQDQMEEEQEPANASMSRRAGPGRGSLAREQSEGRKN</sequence>
<feature type="compositionally biased region" description="Basic and acidic residues" evidence="1">
    <location>
        <begin position="83"/>
        <end position="93"/>
    </location>
</feature>
<dbReference type="EMBL" id="MRZV01000027">
    <property type="protein sequence ID" value="PIK61669.1"/>
    <property type="molecule type" value="Genomic_DNA"/>
</dbReference>
<accession>A0A2G8LN38</accession>